<evidence type="ECO:0000313" key="1">
    <source>
        <dbReference type="EMBL" id="KAK6590844.1"/>
    </source>
</evidence>
<dbReference type="Proteomes" id="UP001311799">
    <property type="component" value="Unassembled WGS sequence"/>
</dbReference>
<sequence>MNKYDLEFVNLLQKHLYIDECSKIEETLTYTQDYKSSVVTKHNEVLSKGGTNQKVENLEGRSYILHLISSDYPNNLLSEYSSLNIESQKLKDTLQRASLKNSSKIINNNKETIYKVRHNFSDFENSSKNTPLYTSNIMENLSYNRGLITDRLMVYKGLIKLKNIVPKIAELTELPSLVEAFIQSNMMDDALNALEYGKSTIKILEASIFSIPNSNLIGGSDNNIANSIIKKVKINLEMEISRFYKSLKYKLNSNRLSLINTVETIGQLRRLIYLSENNSNLFSTDILYKQLQNNKNGLYTECTLGRIFLDSRSEYINSHYIYKTQTLIGVNNFASLDSAVNLFSSQLVLTLSIFNSIFSKCQNSVLSNYWLNCYVFWFTQICKKSMTLVHYESFKNSICKNTRINQTLRLPIKTIYIALFNLKSIPITTNSCYRIYMHIVNTFSFSRSIQLTILPLFENYVIEYYRKLLEYSLEIFVYEMKEYTDNLEKYSFSKNIKPFEVLHNEFIHIINELRLCPFISISTFIADLTMSFLDLVFIETKEIIKKINNQKEYNTSQHDLSLKNDVLHDSLPKFLNNSYMNFHDDIIHLITSIFNIEIR</sequence>
<proteinExistence type="predicted"/>
<dbReference type="EMBL" id="JAWDEY010000002">
    <property type="protein sequence ID" value="KAK6590844.1"/>
    <property type="molecule type" value="Genomic_DNA"/>
</dbReference>
<dbReference type="AlphaFoldDB" id="A0AAV9Y2Q2"/>
<reference evidence="1 2" key="1">
    <citation type="submission" date="2023-10" db="EMBL/GenBank/DDBJ databases">
        <title>Comparative genomics analysis reveals potential genetic determinants of host preference in Cryptosporidium xiaoi.</title>
        <authorList>
            <person name="Xiao L."/>
            <person name="Li J."/>
        </authorList>
    </citation>
    <scope>NUCLEOTIDE SEQUENCE [LARGE SCALE GENOMIC DNA]</scope>
    <source>
        <strain evidence="1 2">52996</strain>
    </source>
</reference>
<keyword evidence="2" id="KW-1185">Reference proteome</keyword>
<protein>
    <submittedName>
        <fullName evidence="1">Uncharacterized protein</fullName>
    </submittedName>
</protein>
<comment type="caution">
    <text evidence="1">The sequence shown here is derived from an EMBL/GenBank/DDBJ whole genome shotgun (WGS) entry which is preliminary data.</text>
</comment>
<evidence type="ECO:0000313" key="2">
    <source>
        <dbReference type="Proteomes" id="UP001311799"/>
    </source>
</evidence>
<name>A0AAV9Y2Q2_9CRYT</name>
<gene>
    <name evidence="1" type="ORF">RS030_111719</name>
</gene>
<organism evidence="1 2">
    <name type="scientific">Cryptosporidium xiaoi</name>
    <dbReference type="NCBI Taxonomy" id="659607"/>
    <lineage>
        <taxon>Eukaryota</taxon>
        <taxon>Sar</taxon>
        <taxon>Alveolata</taxon>
        <taxon>Apicomplexa</taxon>
        <taxon>Conoidasida</taxon>
        <taxon>Coccidia</taxon>
        <taxon>Eucoccidiorida</taxon>
        <taxon>Eimeriorina</taxon>
        <taxon>Cryptosporidiidae</taxon>
        <taxon>Cryptosporidium</taxon>
    </lineage>
</organism>
<accession>A0AAV9Y2Q2</accession>